<evidence type="ECO:0000256" key="5">
    <source>
        <dbReference type="ARBA" id="ARBA00022723"/>
    </source>
</evidence>
<dbReference type="GO" id="GO:0016831">
    <property type="term" value="F:carboxy-lyase activity"/>
    <property type="evidence" value="ECO:0007669"/>
    <property type="project" value="UniProtKB-UniRule"/>
</dbReference>
<comment type="caution">
    <text evidence="16">The sequence shown here is derived from an EMBL/GenBank/DDBJ whole genome shotgun (WGS) entry which is preliminary data.</text>
</comment>
<evidence type="ECO:0000259" key="14">
    <source>
        <dbReference type="Pfam" id="PF20695"/>
    </source>
</evidence>
<evidence type="ECO:0000256" key="12">
    <source>
        <dbReference type="HAMAP-Rule" id="MF_03196"/>
    </source>
</evidence>
<dbReference type="GO" id="GO:0033494">
    <property type="term" value="P:ferulate metabolic process"/>
    <property type="evidence" value="ECO:0007669"/>
    <property type="project" value="UniProtKB-UniRule"/>
</dbReference>
<dbReference type="FunFam" id="3.40.1670.10:FF:000004">
    <property type="entry name" value="Ferulic acid decarboxylase 1"/>
    <property type="match status" value="1"/>
</dbReference>
<dbReference type="SUPFAM" id="SSF50475">
    <property type="entry name" value="FMN-binding split barrel"/>
    <property type="match status" value="1"/>
</dbReference>
<keyword evidence="2 12" id="KW-0963">Cytoplasm</keyword>
<feature type="active site" description="Proton donor" evidence="12">
    <location>
        <position position="308"/>
    </location>
</feature>
<evidence type="ECO:0000313" key="17">
    <source>
        <dbReference type="Proteomes" id="UP000651452"/>
    </source>
</evidence>
<feature type="binding site" evidence="12">
    <location>
        <begin position="195"/>
        <end position="200"/>
    </location>
    <ligand>
        <name>prenylated FMN</name>
        <dbReference type="ChEBI" id="CHEBI:87746"/>
    </ligand>
</feature>
<feature type="domain" description="3-octaprenyl-4-hydroxybenzoate carboxy-lyase-like N-terminal" evidence="14">
    <location>
        <begin position="42"/>
        <end position="130"/>
    </location>
</feature>
<keyword evidence="8 12" id="KW-0456">Lyase</keyword>
<evidence type="ECO:0000313" key="16">
    <source>
        <dbReference type="EMBL" id="KAF9698664.1"/>
    </source>
</evidence>
<evidence type="ECO:0000256" key="6">
    <source>
        <dbReference type="ARBA" id="ARBA00022793"/>
    </source>
</evidence>
<dbReference type="Pfam" id="PF20695">
    <property type="entry name" value="UbiD_N"/>
    <property type="match status" value="1"/>
</dbReference>
<dbReference type="InterPro" id="IPR002830">
    <property type="entry name" value="UbiD"/>
</dbReference>
<dbReference type="AlphaFoldDB" id="A0A8H7MJC7"/>
<reference evidence="16" key="1">
    <citation type="submission" date="2018-12" db="EMBL/GenBank/DDBJ databases">
        <authorList>
            <person name="Syme R.A."/>
            <person name="Farfan-Caceres L."/>
            <person name="Lichtenzveig J."/>
        </authorList>
    </citation>
    <scope>NUCLEOTIDE SEQUENCE</scope>
    <source>
        <strain evidence="16">Al4</strain>
    </source>
</reference>
<comment type="cofactor">
    <cofactor evidence="1 12">
        <name>Mn(2+)</name>
        <dbReference type="ChEBI" id="CHEBI:29035"/>
    </cofactor>
</comment>
<reference evidence="16" key="2">
    <citation type="submission" date="2020-09" db="EMBL/GenBank/DDBJ databases">
        <title>Reference genome assembly for Australian Ascochyta lentis isolate Al4.</title>
        <authorList>
            <person name="Lee R.C."/>
            <person name="Farfan-Caceres L.M."/>
            <person name="Debler J.W."/>
            <person name="Williams A.H."/>
            <person name="Henares B.M."/>
        </authorList>
    </citation>
    <scope>NUCLEOTIDE SEQUENCE</scope>
    <source>
        <strain evidence="16">Al4</strain>
    </source>
</reference>
<feature type="binding site" evidence="12">
    <location>
        <position position="259"/>
    </location>
    <ligand>
        <name>Mn(2+)</name>
        <dbReference type="ChEBI" id="CHEBI:29035"/>
    </ligand>
</feature>
<feature type="binding site" evidence="12">
    <location>
        <position position="417"/>
    </location>
    <ligand>
        <name>prenylated FMN</name>
        <dbReference type="ChEBI" id="CHEBI:87746"/>
    </ligand>
</feature>
<gene>
    <name evidence="12" type="primary">FDC1</name>
    <name evidence="16" type="ORF">EKO04_003936</name>
</gene>
<sequence>MLSNLHQPPTLTTQRLITFSRAMSTSLSTQDLPHLSFRSFVQSLKADGDVAEINEEMDPNLEISAIIRKSCETNDKAPLFNNVKGAKNGLFRIFGAPGSLRNSTKGKYGRLARHLALPPDAGMKEILDKMLSATDKIGIKPNIVETGTCKENKLFGDDINLQELPAPLIHQADGGKYVSTYGVHIVQSPDGQWTNWSITRAMIHDGRHLVGVVHPTQHIGQIHKMWKDIGKDCPWALCFGAPPAAIMASSAPLADGVSEADYVGAMTGTALDVVKCETNDLFAPANSEIVFEGIISANDTAPEGPFGEMHGYVFPGETRQNPMFRVDCITHRDNAILPVSACGRLTDETHTMIGSLIAAEIRQLCQDRGLPITDAFTPFESQVTWAVLKVDTAKLRKMKTDSKSFSKLVGDIVFADKIGTMIHRLVLVGDDIDVYDSKDVFWAFSTRCRPFDDEVFFPDTTAFILIPYNSQGTHNPIKGGKVVSDALLSIEYTTGANWQAASFKESYPQELQDKVNNNWTALGFQE</sequence>
<keyword evidence="4" id="KW-0288">FMN</keyword>
<dbReference type="HAMAP" id="MF_01983">
    <property type="entry name" value="UbiD_FDC"/>
    <property type="match status" value="1"/>
</dbReference>
<keyword evidence="3" id="KW-0285">Flavoprotein</keyword>
<evidence type="ECO:0000256" key="3">
    <source>
        <dbReference type="ARBA" id="ARBA00022630"/>
    </source>
</evidence>
<keyword evidence="17" id="KW-1185">Reference proteome</keyword>
<keyword evidence="5 12" id="KW-0479">Metal-binding</keyword>
<evidence type="ECO:0000256" key="10">
    <source>
        <dbReference type="ARBA" id="ARBA00066982"/>
    </source>
</evidence>
<feature type="binding site" evidence="12">
    <location>
        <begin position="217"/>
        <end position="218"/>
    </location>
    <ligand>
        <name>prenylated FMN</name>
        <dbReference type="ChEBI" id="CHEBI:87746"/>
    </ligand>
</feature>
<comment type="subunit">
    <text evidence="12">Homodimer. May form higher order oligomers.</text>
</comment>
<comment type="subcellular location">
    <subcellularLocation>
        <location evidence="12">Cytoplasm</location>
    </subcellularLocation>
</comment>
<keyword evidence="6 12" id="KW-0210">Decarboxylase</keyword>
<dbReference type="PANTHER" id="PTHR30108:SF17">
    <property type="entry name" value="FERULIC ACID DECARBOXYLASE 1"/>
    <property type="match status" value="1"/>
</dbReference>
<feature type="domain" description="3-octaprenyl-4-hydroxybenzoate carboxy-lyase-like C-terminal" evidence="15">
    <location>
        <begin position="350"/>
        <end position="486"/>
    </location>
</feature>
<name>A0A8H7MJC7_9PLEO</name>
<dbReference type="EC" id="4.1.1.102" evidence="10 12"/>
<evidence type="ECO:0000256" key="4">
    <source>
        <dbReference type="ARBA" id="ARBA00022643"/>
    </source>
</evidence>
<keyword evidence="7 12" id="KW-0464">Manganese</keyword>
<comment type="function">
    <text evidence="12">Catalyzes the reversible decarboxylation of aromatic carboxylic acids like ferulic acid, p-coumaric acid or cinnamic acid, producing the corresponding vinyl derivatives 4-vinylphenol, 4-vinylguaiacol, and styrene, respectively, which play the role of aroma metabolites.</text>
</comment>
<evidence type="ECO:0000256" key="1">
    <source>
        <dbReference type="ARBA" id="ARBA00001936"/>
    </source>
</evidence>
<evidence type="ECO:0000256" key="8">
    <source>
        <dbReference type="ARBA" id="ARBA00023239"/>
    </source>
</evidence>
<dbReference type="Proteomes" id="UP000651452">
    <property type="component" value="Unassembled WGS sequence"/>
</dbReference>
<dbReference type="PANTHER" id="PTHR30108">
    <property type="entry name" value="3-OCTAPRENYL-4-HYDROXYBENZOATE CARBOXY-LYASE-RELATED"/>
    <property type="match status" value="1"/>
</dbReference>
<evidence type="ECO:0000256" key="2">
    <source>
        <dbReference type="ARBA" id="ARBA00022490"/>
    </source>
</evidence>
<comment type="cofactor">
    <cofactor evidence="12">
        <name>prenylated FMN</name>
        <dbReference type="ChEBI" id="CHEBI:87746"/>
    </cofactor>
    <text evidence="12">Binds 1 prenylated FMN per subunit.</text>
</comment>
<comment type="catalytic activity">
    <reaction evidence="12">
        <text>(E)-4-coumarate + H(+) = 4-vinylphenol + CO2</text>
        <dbReference type="Rhea" id="RHEA:33227"/>
        <dbReference type="ChEBI" id="CHEBI:1883"/>
        <dbReference type="ChEBI" id="CHEBI:12876"/>
        <dbReference type="ChEBI" id="CHEBI:15378"/>
        <dbReference type="ChEBI" id="CHEBI:16526"/>
        <dbReference type="EC" id="4.1.1.102"/>
    </reaction>
</comment>
<evidence type="ECO:0000259" key="13">
    <source>
        <dbReference type="Pfam" id="PF01977"/>
    </source>
</evidence>
<dbReference type="SUPFAM" id="SSF143968">
    <property type="entry name" value="UbiD C-terminal domain-like"/>
    <property type="match status" value="1"/>
</dbReference>
<feature type="domain" description="3-octaprenyl-4-hydroxybenzoate carboxy-lyase-like Rift-related" evidence="13">
    <location>
        <begin position="145"/>
        <end position="344"/>
    </location>
</feature>
<evidence type="ECO:0000256" key="9">
    <source>
        <dbReference type="ARBA" id="ARBA00051594"/>
    </source>
</evidence>
<dbReference type="EMBL" id="RZGK01000006">
    <property type="protein sequence ID" value="KAF9698664.1"/>
    <property type="molecule type" value="Genomic_DNA"/>
</dbReference>
<dbReference type="InterPro" id="IPR048304">
    <property type="entry name" value="UbiD_Rift_dom"/>
</dbReference>
<dbReference type="OrthoDB" id="4878259at2759"/>
<protein>
    <recommendedName>
        <fullName evidence="11 12">Ferulic acid decarboxylase 1</fullName>
        <ecNumber evidence="10 12">4.1.1.102</ecNumber>
    </recommendedName>
    <alternativeName>
        <fullName evidence="12">Phenacrylate decarboxylase</fullName>
    </alternativeName>
</protein>
<feature type="binding site" evidence="12">
    <location>
        <position position="259"/>
    </location>
    <ligand>
        <name>prenylated FMN</name>
        <dbReference type="ChEBI" id="CHEBI:87746"/>
    </ligand>
</feature>
<evidence type="ECO:0000256" key="11">
    <source>
        <dbReference type="ARBA" id="ARBA00072003"/>
    </source>
</evidence>
<dbReference type="GO" id="GO:0046281">
    <property type="term" value="P:cinnamic acid catabolic process"/>
    <property type="evidence" value="ECO:0007669"/>
    <property type="project" value="UniProtKB-UniRule"/>
</dbReference>
<comment type="similarity">
    <text evidence="12">Belongs to the UbiD family. UbiD-like/FDC subfamily.</text>
</comment>
<proteinExistence type="inferred from homology"/>
<dbReference type="InterPro" id="IPR049383">
    <property type="entry name" value="UbiD-like_N"/>
</dbReference>
<dbReference type="Pfam" id="PF20696">
    <property type="entry name" value="UbiD_C"/>
    <property type="match status" value="1"/>
</dbReference>
<feature type="binding site" evidence="12">
    <location>
        <position position="195"/>
    </location>
    <ligand>
        <name>Mn(2+)</name>
        <dbReference type="ChEBI" id="CHEBI:29035"/>
    </ligand>
</feature>
<evidence type="ECO:0000259" key="15">
    <source>
        <dbReference type="Pfam" id="PF20696"/>
    </source>
</evidence>
<dbReference type="Gene3D" id="1.20.5.4570">
    <property type="match status" value="1"/>
</dbReference>
<comment type="catalytic activity">
    <reaction evidence="9 12">
        <text>(E)-cinnamate + H(+) = styrene + CO2</text>
        <dbReference type="Rhea" id="RHEA:46920"/>
        <dbReference type="ChEBI" id="CHEBI:15378"/>
        <dbReference type="ChEBI" id="CHEBI:15669"/>
        <dbReference type="ChEBI" id="CHEBI:16526"/>
        <dbReference type="ChEBI" id="CHEBI:27452"/>
        <dbReference type="EC" id="4.1.1.102"/>
    </reaction>
</comment>
<dbReference type="InterPro" id="IPR049381">
    <property type="entry name" value="UbiD-like_C"/>
</dbReference>
<dbReference type="NCBIfam" id="TIGR00148">
    <property type="entry name" value="UbiD family decarboxylase"/>
    <property type="match status" value="1"/>
</dbReference>
<evidence type="ECO:0000256" key="7">
    <source>
        <dbReference type="ARBA" id="ARBA00023211"/>
    </source>
</evidence>
<dbReference type="GO" id="GO:0046872">
    <property type="term" value="F:metal ion binding"/>
    <property type="evidence" value="ECO:0007669"/>
    <property type="project" value="UniProtKB-KW"/>
</dbReference>
<accession>A0A8H7MJC7</accession>
<dbReference type="Gene3D" id="3.40.1670.10">
    <property type="entry name" value="UbiD C-terminal domain-like"/>
    <property type="match status" value="1"/>
</dbReference>
<comment type="catalytic activity">
    <reaction evidence="12">
        <text>(E)-ferulate + H(+) = 2-methoxy-4-vinylphenol + CO2</text>
        <dbReference type="Rhea" id="RHEA:33807"/>
        <dbReference type="ChEBI" id="CHEBI:15378"/>
        <dbReference type="ChEBI" id="CHEBI:16526"/>
        <dbReference type="ChEBI" id="CHEBI:29749"/>
        <dbReference type="ChEBI" id="CHEBI:42438"/>
        <dbReference type="EC" id="4.1.1.102"/>
    </reaction>
</comment>
<organism evidence="16 17">
    <name type="scientific">Ascochyta lentis</name>
    <dbReference type="NCBI Taxonomy" id="205686"/>
    <lineage>
        <taxon>Eukaryota</taxon>
        <taxon>Fungi</taxon>
        <taxon>Dikarya</taxon>
        <taxon>Ascomycota</taxon>
        <taxon>Pezizomycotina</taxon>
        <taxon>Dothideomycetes</taxon>
        <taxon>Pleosporomycetidae</taxon>
        <taxon>Pleosporales</taxon>
        <taxon>Pleosporineae</taxon>
        <taxon>Didymellaceae</taxon>
        <taxon>Ascochyta</taxon>
    </lineage>
</organism>
<feature type="binding site" evidence="12">
    <location>
        <position position="218"/>
    </location>
    <ligand>
        <name>Mn(2+)</name>
        <dbReference type="ChEBI" id="CHEBI:29035"/>
    </ligand>
</feature>
<dbReference type="GO" id="GO:0005737">
    <property type="term" value="C:cytoplasm"/>
    <property type="evidence" value="ECO:0007669"/>
    <property type="project" value="UniProtKB-SubCell"/>
</dbReference>
<dbReference type="InterPro" id="IPR032903">
    <property type="entry name" value="FDC-like"/>
</dbReference>
<dbReference type="Pfam" id="PF01977">
    <property type="entry name" value="UbiD"/>
    <property type="match status" value="1"/>
</dbReference>